<evidence type="ECO:0008006" key="4">
    <source>
        <dbReference type="Google" id="ProtNLM"/>
    </source>
</evidence>
<protein>
    <recommendedName>
        <fullName evidence="4">Secreted protein</fullName>
    </recommendedName>
</protein>
<feature type="region of interest" description="Disordered" evidence="1">
    <location>
        <begin position="56"/>
        <end position="87"/>
    </location>
</feature>
<dbReference type="AlphaFoldDB" id="A0AAV4BNX3"/>
<proteinExistence type="predicted"/>
<accession>A0AAV4BNX3</accession>
<dbReference type="Proteomes" id="UP000735302">
    <property type="component" value="Unassembled WGS sequence"/>
</dbReference>
<reference evidence="2 3" key="1">
    <citation type="journal article" date="2021" name="Elife">
        <title>Chloroplast acquisition without the gene transfer in kleptoplastic sea slugs, Plakobranchus ocellatus.</title>
        <authorList>
            <person name="Maeda T."/>
            <person name="Takahashi S."/>
            <person name="Yoshida T."/>
            <person name="Shimamura S."/>
            <person name="Takaki Y."/>
            <person name="Nagai Y."/>
            <person name="Toyoda A."/>
            <person name="Suzuki Y."/>
            <person name="Arimoto A."/>
            <person name="Ishii H."/>
            <person name="Satoh N."/>
            <person name="Nishiyama T."/>
            <person name="Hasebe M."/>
            <person name="Maruyama T."/>
            <person name="Minagawa J."/>
            <person name="Obokata J."/>
            <person name="Shigenobu S."/>
        </authorList>
    </citation>
    <scope>NUCLEOTIDE SEQUENCE [LARGE SCALE GENOMIC DNA]</scope>
</reference>
<dbReference type="EMBL" id="BLXT01005203">
    <property type="protein sequence ID" value="GFO20823.1"/>
    <property type="molecule type" value="Genomic_DNA"/>
</dbReference>
<evidence type="ECO:0000313" key="2">
    <source>
        <dbReference type="EMBL" id="GFO20823.1"/>
    </source>
</evidence>
<organism evidence="2 3">
    <name type="scientific">Plakobranchus ocellatus</name>
    <dbReference type="NCBI Taxonomy" id="259542"/>
    <lineage>
        <taxon>Eukaryota</taxon>
        <taxon>Metazoa</taxon>
        <taxon>Spiralia</taxon>
        <taxon>Lophotrochozoa</taxon>
        <taxon>Mollusca</taxon>
        <taxon>Gastropoda</taxon>
        <taxon>Heterobranchia</taxon>
        <taxon>Euthyneura</taxon>
        <taxon>Panpulmonata</taxon>
        <taxon>Sacoglossa</taxon>
        <taxon>Placobranchoidea</taxon>
        <taxon>Plakobranchidae</taxon>
        <taxon>Plakobranchus</taxon>
    </lineage>
</organism>
<comment type="caution">
    <text evidence="2">The sequence shown here is derived from an EMBL/GenBank/DDBJ whole genome shotgun (WGS) entry which is preliminary data.</text>
</comment>
<sequence>MVFFYFCFCADMRNGGSSGRAGGYHTRNPRFVSQSGLRQFFIALLCLRSTNRVAKTLNPRESKGGEESNGTTQPQKPCDGMPRTVRT</sequence>
<evidence type="ECO:0000313" key="3">
    <source>
        <dbReference type="Proteomes" id="UP000735302"/>
    </source>
</evidence>
<evidence type="ECO:0000256" key="1">
    <source>
        <dbReference type="SAM" id="MobiDB-lite"/>
    </source>
</evidence>
<keyword evidence="3" id="KW-1185">Reference proteome</keyword>
<name>A0AAV4BNX3_9GAST</name>
<gene>
    <name evidence="2" type="ORF">PoB_004732800</name>
</gene>